<dbReference type="EMBL" id="CAJQZP010001124">
    <property type="protein sequence ID" value="CAG5017438.1"/>
    <property type="molecule type" value="Genomic_DNA"/>
</dbReference>
<protein>
    <submittedName>
        <fullName evidence="1">(apollo) hypothetical protein</fullName>
    </submittedName>
</protein>
<dbReference type="PANTHER" id="PTHR47018">
    <property type="entry name" value="CXC DOMAIN-CONTAINING PROTEIN-RELATED"/>
    <property type="match status" value="1"/>
</dbReference>
<evidence type="ECO:0000313" key="1">
    <source>
        <dbReference type="EMBL" id="CAG5017438.1"/>
    </source>
</evidence>
<dbReference type="PANTHER" id="PTHR47018:SF3">
    <property type="entry name" value="MYCBP-ASSOCIATED PROTEIN"/>
    <property type="match status" value="1"/>
</dbReference>
<gene>
    <name evidence="1" type="ORF">PAPOLLO_LOCUS16673</name>
</gene>
<sequence>MAYFKAIGKYIESSGLMEILVEALALAGGSTNSFLDSKHFNRCKRLHPLLSGALQVLHFEEYLSQAKRSSETLDEDSDAENGNNFSDSENIFETLNEDLESVMNNSCEVNERLALPDSLQNLLKNYKEFREETLRGGHGRTAQYYLQYTELVNLYLRFSRSIRCSNFELYLDSISKMCDYFFAFNLPNYSKWAAMYLNNLIKLD</sequence>
<name>A0A8S3XFP1_PARAO</name>
<dbReference type="Proteomes" id="UP000691718">
    <property type="component" value="Unassembled WGS sequence"/>
</dbReference>
<comment type="caution">
    <text evidence="1">The sequence shown here is derived from an EMBL/GenBank/DDBJ whole genome shotgun (WGS) entry which is preliminary data.</text>
</comment>
<dbReference type="AlphaFoldDB" id="A0A8S3XFP1"/>
<organism evidence="1 2">
    <name type="scientific">Parnassius apollo</name>
    <name type="common">Apollo butterfly</name>
    <name type="synonym">Papilio apollo</name>
    <dbReference type="NCBI Taxonomy" id="110799"/>
    <lineage>
        <taxon>Eukaryota</taxon>
        <taxon>Metazoa</taxon>
        <taxon>Ecdysozoa</taxon>
        <taxon>Arthropoda</taxon>
        <taxon>Hexapoda</taxon>
        <taxon>Insecta</taxon>
        <taxon>Pterygota</taxon>
        <taxon>Neoptera</taxon>
        <taxon>Endopterygota</taxon>
        <taxon>Lepidoptera</taxon>
        <taxon>Glossata</taxon>
        <taxon>Ditrysia</taxon>
        <taxon>Papilionoidea</taxon>
        <taxon>Papilionidae</taxon>
        <taxon>Parnassiinae</taxon>
        <taxon>Parnassini</taxon>
        <taxon>Parnassius</taxon>
        <taxon>Parnassius</taxon>
    </lineage>
</organism>
<proteinExistence type="predicted"/>
<keyword evidence="2" id="KW-1185">Reference proteome</keyword>
<reference evidence="1" key="1">
    <citation type="submission" date="2021-04" db="EMBL/GenBank/DDBJ databases">
        <authorList>
            <person name="Tunstrom K."/>
        </authorList>
    </citation>
    <scope>NUCLEOTIDE SEQUENCE</scope>
</reference>
<accession>A0A8S3XFP1</accession>
<dbReference type="OrthoDB" id="8060926at2759"/>
<evidence type="ECO:0000313" key="2">
    <source>
        <dbReference type="Proteomes" id="UP000691718"/>
    </source>
</evidence>